<protein>
    <submittedName>
        <fullName evidence="2">Uncharacterized protein</fullName>
    </submittedName>
</protein>
<evidence type="ECO:0000313" key="2">
    <source>
        <dbReference type="EMBL" id="ONH32441.1"/>
    </source>
</evidence>
<reference evidence="3" key="1">
    <citation type="submission" date="2016-10" db="EMBL/GenBank/DDBJ databases">
        <title>Frankia sp. NRRL B-16386 Genome sequencing.</title>
        <authorList>
            <person name="Ghodhbane-Gtari F."/>
            <person name="Swanson E."/>
            <person name="Gueddou A."/>
            <person name="Hezbri K."/>
            <person name="Ktari K."/>
            <person name="Nouioui I."/>
            <person name="Morris K."/>
            <person name="Simpson S."/>
            <person name="Abebe-Akele F."/>
            <person name="Thomas K."/>
            <person name="Gtari M."/>
            <person name="Tisa L.S."/>
        </authorList>
    </citation>
    <scope>NUCLEOTIDE SEQUENCE [LARGE SCALE GENOMIC DNA]</scope>
    <source>
        <strain evidence="3">NRRL B-16386</strain>
    </source>
</reference>
<dbReference type="AlphaFoldDB" id="A0A1V2IJ38"/>
<accession>A0A1V2IJ38</accession>
<name>A0A1V2IJ38_9ACTN</name>
<dbReference type="EMBL" id="MOMC01000010">
    <property type="protein sequence ID" value="ONH32441.1"/>
    <property type="molecule type" value="Genomic_DNA"/>
</dbReference>
<evidence type="ECO:0000256" key="1">
    <source>
        <dbReference type="SAM" id="MobiDB-lite"/>
    </source>
</evidence>
<dbReference type="STRING" id="1834516.BL253_05270"/>
<dbReference type="Proteomes" id="UP000188929">
    <property type="component" value="Unassembled WGS sequence"/>
</dbReference>
<comment type="caution">
    <text evidence="2">The sequence shown here is derived from an EMBL/GenBank/DDBJ whole genome shotgun (WGS) entry which is preliminary data.</text>
</comment>
<feature type="compositionally biased region" description="Low complexity" evidence="1">
    <location>
        <begin position="101"/>
        <end position="112"/>
    </location>
</feature>
<sequence>MQQHPDSKIRYTLLDPSGVRTSFSGEYEDETAAAIEAMCAAARPLDEGIMPVMVTLTDPLHTPLPASMAGGPLPLDGSAFDAEDTRRRGELPRTCSPSTKARCAASAAARSP</sequence>
<dbReference type="RefSeq" id="WP_076814096.1">
    <property type="nucleotide sequence ID" value="NZ_MOMC01000010.1"/>
</dbReference>
<gene>
    <name evidence="2" type="ORF">BL253_05270</name>
</gene>
<feature type="region of interest" description="Disordered" evidence="1">
    <location>
        <begin position="65"/>
        <end position="112"/>
    </location>
</feature>
<proteinExistence type="predicted"/>
<evidence type="ECO:0000313" key="3">
    <source>
        <dbReference type="Proteomes" id="UP000188929"/>
    </source>
</evidence>
<organism evidence="2 3">
    <name type="scientific">Pseudofrankia asymbiotica</name>
    <dbReference type="NCBI Taxonomy" id="1834516"/>
    <lineage>
        <taxon>Bacteria</taxon>
        <taxon>Bacillati</taxon>
        <taxon>Actinomycetota</taxon>
        <taxon>Actinomycetes</taxon>
        <taxon>Frankiales</taxon>
        <taxon>Frankiaceae</taxon>
        <taxon>Pseudofrankia</taxon>
    </lineage>
</organism>
<keyword evidence="3" id="KW-1185">Reference proteome</keyword>
<dbReference type="OrthoDB" id="2860165at2"/>